<organism evidence="1 2">
    <name type="scientific">Mucilaginibacter gracilis</name>
    <dbReference type="NCBI Taxonomy" id="423350"/>
    <lineage>
        <taxon>Bacteria</taxon>
        <taxon>Pseudomonadati</taxon>
        <taxon>Bacteroidota</taxon>
        <taxon>Sphingobacteriia</taxon>
        <taxon>Sphingobacteriales</taxon>
        <taxon>Sphingobacteriaceae</taxon>
        <taxon>Mucilaginibacter</taxon>
    </lineage>
</organism>
<comment type="caution">
    <text evidence="1">The sequence shown here is derived from an EMBL/GenBank/DDBJ whole genome shotgun (WGS) entry which is preliminary data.</text>
</comment>
<gene>
    <name evidence="1" type="ORF">BDD43_1882</name>
</gene>
<protein>
    <submittedName>
        <fullName evidence="1">Uncharacterized protein</fullName>
    </submittedName>
</protein>
<evidence type="ECO:0000313" key="1">
    <source>
        <dbReference type="EMBL" id="RKR81731.1"/>
    </source>
</evidence>
<name>A0A495IZD6_9SPHI</name>
<accession>A0A495IZD6</accession>
<keyword evidence="2" id="KW-1185">Reference proteome</keyword>
<evidence type="ECO:0000313" key="2">
    <source>
        <dbReference type="Proteomes" id="UP000268007"/>
    </source>
</evidence>
<dbReference type="EMBL" id="RBKU01000001">
    <property type="protein sequence ID" value="RKR81731.1"/>
    <property type="molecule type" value="Genomic_DNA"/>
</dbReference>
<sequence length="50" mass="5451">MYIQLPKYFKYENYTIIGCVVLLFILCGGKAYAQSVGAPIVNITFGTGTA</sequence>
<proteinExistence type="predicted"/>
<reference evidence="1 2" key="1">
    <citation type="submission" date="2018-10" db="EMBL/GenBank/DDBJ databases">
        <title>Genomic Encyclopedia of Archaeal and Bacterial Type Strains, Phase II (KMG-II): from individual species to whole genera.</title>
        <authorList>
            <person name="Goeker M."/>
        </authorList>
    </citation>
    <scope>NUCLEOTIDE SEQUENCE [LARGE SCALE GENOMIC DNA]</scope>
    <source>
        <strain evidence="1 2">DSM 18602</strain>
    </source>
</reference>
<dbReference type="AlphaFoldDB" id="A0A495IZD6"/>
<dbReference type="Proteomes" id="UP000268007">
    <property type="component" value="Unassembled WGS sequence"/>
</dbReference>